<dbReference type="InterPro" id="IPR002182">
    <property type="entry name" value="NB-ARC"/>
</dbReference>
<dbReference type="InterPro" id="IPR032675">
    <property type="entry name" value="LRR_dom_sf"/>
</dbReference>
<evidence type="ECO:0000313" key="12">
    <source>
        <dbReference type="Proteomes" id="UP000030687"/>
    </source>
</evidence>
<reference evidence="11 12" key="1">
    <citation type="submission" date="2013-10" db="EMBL/GenBank/DDBJ databases">
        <authorList>
            <consortium name="International Citrus Genome Consortium"/>
            <person name="Jenkins J."/>
            <person name="Schmutz J."/>
            <person name="Prochnik S."/>
            <person name="Rokhsar D."/>
            <person name="Gmitter F."/>
            <person name="Ollitrault P."/>
            <person name="Machado M."/>
            <person name="Talon M."/>
            <person name="Wincker P."/>
            <person name="Jaillon O."/>
            <person name="Morgante M."/>
        </authorList>
    </citation>
    <scope>NUCLEOTIDE SEQUENCE</scope>
    <source>
        <strain evidence="12">cv. Clemenules</strain>
    </source>
</reference>
<dbReference type="OMA" id="ERINYLW"/>
<evidence type="ECO:0000256" key="5">
    <source>
        <dbReference type="ARBA" id="ARBA00022821"/>
    </source>
</evidence>
<dbReference type="InterPro" id="IPR057135">
    <property type="entry name" value="At4g27190-like_LRR"/>
</dbReference>
<evidence type="ECO:0000256" key="7">
    <source>
        <dbReference type="SAM" id="Coils"/>
    </source>
</evidence>
<sequence>MGNICSISIPCDGILSRCIDCSVMKVGYVSELEDNLIALQNELQKLTEVRNDVMRKVMVAEQHQMMKRKAQVQGWLSRVEAVEAEAGELQEVNKSQEIEKLCLGGYCSKSCKSSYKFGKEVARKLLAVIIPEDPVDEMPLERTILGQQATFQKVLNCLAENAIIGLYGSGGVGKTTLLKQINNNFCHGGHNFDIEIWVVKIRLPTDSWKNRSIENEARDIYNILSKKKFLLLLDDVWESIDLTKVGVPLSNQKTESKIVFTTRFEEVCGKMEAQKKIKVECLGLEEALRLFQMKVGEDTLESHPDIPKLAKTKAKECAGLPLALITVGQAMTCKKTPEEWRDAIEMLTRSTAEFSGMDEVYRYLKFTYDRLSSDKIRSCFLYCCLFPEVYKIDKRNLIEYWIDEGFLDEYGGSRAVNRGYTIIGDLIRACLLENEQGNCVKMHDVVQREANFLVLAGAGLTEAPMVESWEGVRRISLRNNQIQNLSQSPICPQLQTFLLDFNNLLSISDHLFEHMPSLILVSLRHLNLSCTRIAELPIGLKALVNLRYLNLERMYSHRTIPRHLISSFSMLQVLRMLNCGEFGGTLDKNFVFDDEFLIEELFGLKQLNELSITLRTPHALERFLSSLKLKSCTHSLRLRFHSEMKSLNISSLADMKHLHKFSISCDGLEEFEIGFAGNVQRVREAHDFHALHKVYIQNCNALKDMAWLLFAPNLKILDILNCNEMEEIISAAKLGEVQEIPFNTLEFLELHHVPELKSIYWSALGFQHLKKIVVCGCPKLKRLPLDSTSAKECKIVVKGDEN</sequence>
<evidence type="ECO:0000259" key="8">
    <source>
        <dbReference type="Pfam" id="PF00931"/>
    </source>
</evidence>
<proteinExistence type="inferred from homology"/>
<dbReference type="GO" id="GO:0005524">
    <property type="term" value="F:ATP binding"/>
    <property type="evidence" value="ECO:0007669"/>
    <property type="project" value="UniProtKB-KW"/>
</dbReference>
<evidence type="ECO:0000256" key="2">
    <source>
        <dbReference type="ARBA" id="ARBA00022614"/>
    </source>
</evidence>
<feature type="coiled-coil region" evidence="7">
    <location>
        <begin position="29"/>
        <end position="99"/>
    </location>
</feature>
<dbReference type="InParanoid" id="V4STG1"/>
<evidence type="ECO:0000259" key="10">
    <source>
        <dbReference type="Pfam" id="PF23559"/>
    </source>
</evidence>
<dbReference type="STRING" id="85681.V4STG1"/>
<accession>V4STG1</accession>
<dbReference type="Gene3D" id="3.40.50.300">
    <property type="entry name" value="P-loop containing nucleotide triphosphate hydrolases"/>
    <property type="match status" value="1"/>
</dbReference>
<keyword evidence="2" id="KW-0433">Leucine-rich repeat</keyword>
<dbReference type="Gene3D" id="1.10.10.10">
    <property type="entry name" value="Winged helix-like DNA-binding domain superfamily/Winged helix DNA-binding domain"/>
    <property type="match status" value="1"/>
</dbReference>
<keyword evidence="4" id="KW-0547">Nucleotide-binding</keyword>
<evidence type="ECO:0000256" key="6">
    <source>
        <dbReference type="ARBA" id="ARBA00022840"/>
    </source>
</evidence>
<evidence type="ECO:0000256" key="1">
    <source>
        <dbReference type="ARBA" id="ARBA00008894"/>
    </source>
</evidence>
<dbReference type="GO" id="GO:0006952">
    <property type="term" value="P:defense response"/>
    <property type="evidence" value="ECO:0007669"/>
    <property type="project" value="UniProtKB-KW"/>
</dbReference>
<dbReference type="SUPFAM" id="SSF52058">
    <property type="entry name" value="L domain-like"/>
    <property type="match status" value="1"/>
</dbReference>
<dbReference type="FunFam" id="3.40.50.300:FF:001091">
    <property type="entry name" value="Probable disease resistance protein At1g61300"/>
    <property type="match status" value="1"/>
</dbReference>
<comment type="similarity">
    <text evidence="1">Belongs to the disease resistance NB-LRR family.</text>
</comment>
<dbReference type="InterPro" id="IPR036388">
    <property type="entry name" value="WH-like_DNA-bd_sf"/>
</dbReference>
<feature type="domain" description="Disease resistance protein winged helix" evidence="10">
    <location>
        <begin position="385"/>
        <end position="446"/>
    </location>
</feature>
<protein>
    <submittedName>
        <fullName evidence="11">Uncharacterized protein</fullName>
    </submittedName>
</protein>
<dbReference type="Pfam" id="PF23247">
    <property type="entry name" value="LRR_RPS2"/>
    <property type="match status" value="1"/>
</dbReference>
<evidence type="ECO:0000256" key="3">
    <source>
        <dbReference type="ARBA" id="ARBA00022737"/>
    </source>
</evidence>
<dbReference type="InterPro" id="IPR042197">
    <property type="entry name" value="Apaf_helical"/>
</dbReference>
<evidence type="ECO:0000259" key="9">
    <source>
        <dbReference type="Pfam" id="PF23247"/>
    </source>
</evidence>
<dbReference type="InterPro" id="IPR058922">
    <property type="entry name" value="WHD_DRP"/>
</dbReference>
<feature type="domain" description="NB-ARC" evidence="8">
    <location>
        <begin position="205"/>
        <end position="300"/>
    </location>
</feature>
<dbReference type="KEGG" id="cic:CICLE_v10027452mg"/>
<dbReference type="eggNOG" id="KOG4658">
    <property type="taxonomic scope" value="Eukaryota"/>
</dbReference>
<feature type="non-terminal residue" evidence="11">
    <location>
        <position position="802"/>
    </location>
</feature>
<dbReference type="Gramene" id="ESR40446">
    <property type="protein sequence ID" value="ESR40446"/>
    <property type="gene ID" value="CICLE_v10027452mg"/>
</dbReference>
<dbReference type="FunFam" id="1.10.8.430:FF:000003">
    <property type="entry name" value="Probable disease resistance protein At5g66910"/>
    <property type="match status" value="1"/>
</dbReference>
<dbReference type="Pfam" id="PF00931">
    <property type="entry name" value="NB-ARC"/>
    <property type="match status" value="2"/>
</dbReference>
<dbReference type="Proteomes" id="UP000030687">
    <property type="component" value="Unassembled WGS sequence"/>
</dbReference>
<dbReference type="PANTHER" id="PTHR33463:SF220">
    <property type="entry name" value="NB-ARC DOMAIN-CONTAINING PROTEIN"/>
    <property type="match status" value="1"/>
</dbReference>
<dbReference type="PANTHER" id="PTHR33463">
    <property type="entry name" value="NB-ARC DOMAIN-CONTAINING PROTEIN-RELATED"/>
    <property type="match status" value="1"/>
</dbReference>
<keyword evidence="7" id="KW-0175">Coiled coil</keyword>
<dbReference type="Pfam" id="PF23559">
    <property type="entry name" value="WHD_DRP"/>
    <property type="match status" value="1"/>
</dbReference>
<name>V4STG1_CITCL</name>
<feature type="domain" description="Disease resistance protein At4g27190-like leucine-rich repeats" evidence="9">
    <location>
        <begin position="685"/>
        <end position="783"/>
    </location>
</feature>
<keyword evidence="12" id="KW-1185">Reference proteome</keyword>
<dbReference type="GO" id="GO:0043531">
    <property type="term" value="F:ADP binding"/>
    <property type="evidence" value="ECO:0007669"/>
    <property type="project" value="InterPro"/>
</dbReference>
<dbReference type="InterPro" id="IPR050905">
    <property type="entry name" value="Plant_NBS-LRR"/>
</dbReference>
<organism evidence="11 12">
    <name type="scientific">Citrus clementina</name>
    <name type="common">Clementine</name>
    <name type="synonym">Citrus deliciosa x Citrus sinensis</name>
    <dbReference type="NCBI Taxonomy" id="85681"/>
    <lineage>
        <taxon>Eukaryota</taxon>
        <taxon>Viridiplantae</taxon>
        <taxon>Streptophyta</taxon>
        <taxon>Embryophyta</taxon>
        <taxon>Tracheophyta</taxon>
        <taxon>Spermatophyta</taxon>
        <taxon>Magnoliopsida</taxon>
        <taxon>eudicotyledons</taxon>
        <taxon>Gunneridae</taxon>
        <taxon>Pentapetalae</taxon>
        <taxon>rosids</taxon>
        <taxon>malvids</taxon>
        <taxon>Sapindales</taxon>
        <taxon>Rutaceae</taxon>
        <taxon>Aurantioideae</taxon>
        <taxon>Citrus</taxon>
    </lineage>
</organism>
<dbReference type="SUPFAM" id="SSF52540">
    <property type="entry name" value="P-loop containing nucleoside triphosphate hydrolases"/>
    <property type="match status" value="1"/>
</dbReference>
<keyword evidence="6" id="KW-0067">ATP-binding</keyword>
<dbReference type="EMBL" id="KI536925">
    <property type="protein sequence ID" value="ESR40446.1"/>
    <property type="molecule type" value="Genomic_DNA"/>
</dbReference>
<keyword evidence="3" id="KW-0677">Repeat</keyword>
<keyword evidence="5" id="KW-0611">Plant defense</keyword>
<feature type="domain" description="NB-ARC" evidence="8">
    <location>
        <begin position="149"/>
        <end position="199"/>
    </location>
</feature>
<dbReference type="Gene3D" id="1.10.8.430">
    <property type="entry name" value="Helical domain of apoptotic protease-activating factors"/>
    <property type="match status" value="1"/>
</dbReference>
<dbReference type="Gene3D" id="3.80.10.10">
    <property type="entry name" value="Ribonuclease Inhibitor"/>
    <property type="match status" value="2"/>
</dbReference>
<dbReference type="InterPro" id="IPR027417">
    <property type="entry name" value="P-loop_NTPase"/>
</dbReference>
<dbReference type="AlphaFoldDB" id="V4STG1"/>
<dbReference type="FunFam" id="1.10.10.10:FF:000322">
    <property type="entry name" value="Probable disease resistance protein At1g63360"/>
    <property type="match status" value="1"/>
</dbReference>
<evidence type="ECO:0000256" key="4">
    <source>
        <dbReference type="ARBA" id="ARBA00022741"/>
    </source>
</evidence>
<dbReference type="PRINTS" id="PR00364">
    <property type="entry name" value="DISEASERSIST"/>
</dbReference>
<evidence type="ECO:0000313" key="11">
    <source>
        <dbReference type="EMBL" id="ESR40446.1"/>
    </source>
</evidence>
<gene>
    <name evidence="11" type="ORF">CICLE_v10027452mg</name>
</gene>